<organism evidence="1 2">
    <name type="scientific">Trifolium medium</name>
    <dbReference type="NCBI Taxonomy" id="97028"/>
    <lineage>
        <taxon>Eukaryota</taxon>
        <taxon>Viridiplantae</taxon>
        <taxon>Streptophyta</taxon>
        <taxon>Embryophyta</taxon>
        <taxon>Tracheophyta</taxon>
        <taxon>Spermatophyta</taxon>
        <taxon>Magnoliopsida</taxon>
        <taxon>eudicotyledons</taxon>
        <taxon>Gunneridae</taxon>
        <taxon>Pentapetalae</taxon>
        <taxon>rosids</taxon>
        <taxon>fabids</taxon>
        <taxon>Fabales</taxon>
        <taxon>Fabaceae</taxon>
        <taxon>Papilionoideae</taxon>
        <taxon>50 kb inversion clade</taxon>
        <taxon>NPAAA clade</taxon>
        <taxon>Hologalegina</taxon>
        <taxon>IRL clade</taxon>
        <taxon>Trifolieae</taxon>
        <taxon>Trifolium</taxon>
    </lineage>
</organism>
<accession>A0A392SG42</accession>
<evidence type="ECO:0000313" key="1">
    <source>
        <dbReference type="EMBL" id="MCI46895.1"/>
    </source>
</evidence>
<dbReference type="Proteomes" id="UP000265520">
    <property type="component" value="Unassembled WGS sequence"/>
</dbReference>
<feature type="non-terminal residue" evidence="1">
    <location>
        <position position="87"/>
    </location>
</feature>
<dbReference type="EMBL" id="LXQA010364356">
    <property type="protein sequence ID" value="MCI46895.1"/>
    <property type="molecule type" value="Genomic_DNA"/>
</dbReference>
<name>A0A392SG42_9FABA</name>
<dbReference type="AlphaFoldDB" id="A0A392SG42"/>
<feature type="non-terminal residue" evidence="1">
    <location>
        <position position="1"/>
    </location>
</feature>
<comment type="caution">
    <text evidence="1">The sequence shown here is derived from an EMBL/GenBank/DDBJ whole genome shotgun (WGS) entry which is preliminary data.</text>
</comment>
<proteinExistence type="predicted"/>
<sequence>HVVGLKVAAVGSNPSANLSSPNVTWPSSGLPVEYTHSGYMHSSNERSAAAQVIQVPMGTGTEFAANRPRAHQVLPRDVVPQKSQGDP</sequence>
<evidence type="ECO:0000313" key="2">
    <source>
        <dbReference type="Proteomes" id="UP000265520"/>
    </source>
</evidence>
<reference evidence="1 2" key="1">
    <citation type="journal article" date="2018" name="Front. Plant Sci.">
        <title>Red Clover (Trifolium pratense) and Zigzag Clover (T. medium) - A Picture of Genomic Similarities and Differences.</title>
        <authorList>
            <person name="Dluhosova J."/>
            <person name="Istvanek J."/>
            <person name="Nedelnik J."/>
            <person name="Repkova J."/>
        </authorList>
    </citation>
    <scope>NUCLEOTIDE SEQUENCE [LARGE SCALE GENOMIC DNA]</scope>
    <source>
        <strain evidence="2">cv. 10/8</strain>
        <tissue evidence="1">Leaf</tissue>
    </source>
</reference>
<keyword evidence="2" id="KW-1185">Reference proteome</keyword>
<protein>
    <submittedName>
        <fullName evidence="1">Uncharacterized protein</fullName>
    </submittedName>
</protein>